<organism evidence="2 3">
    <name type="scientific">Ancylostoma ceylanicum</name>
    <dbReference type="NCBI Taxonomy" id="53326"/>
    <lineage>
        <taxon>Eukaryota</taxon>
        <taxon>Metazoa</taxon>
        <taxon>Ecdysozoa</taxon>
        <taxon>Nematoda</taxon>
        <taxon>Chromadorea</taxon>
        <taxon>Rhabditida</taxon>
        <taxon>Rhabditina</taxon>
        <taxon>Rhabditomorpha</taxon>
        <taxon>Strongyloidea</taxon>
        <taxon>Ancylostomatidae</taxon>
        <taxon>Ancylostomatinae</taxon>
        <taxon>Ancylostoma</taxon>
    </lineage>
</organism>
<evidence type="ECO:0000256" key="1">
    <source>
        <dbReference type="SAM" id="SignalP"/>
    </source>
</evidence>
<dbReference type="AlphaFoldDB" id="A0A016TVP7"/>
<reference evidence="3" key="1">
    <citation type="journal article" date="2015" name="Nat. Genet.">
        <title>The genome and transcriptome of the zoonotic hookworm Ancylostoma ceylanicum identify infection-specific gene families.</title>
        <authorList>
            <person name="Schwarz E.M."/>
            <person name="Hu Y."/>
            <person name="Antoshechkin I."/>
            <person name="Miller M.M."/>
            <person name="Sternberg P.W."/>
            <person name="Aroian R.V."/>
        </authorList>
    </citation>
    <scope>NUCLEOTIDE SEQUENCE</scope>
    <source>
        <strain evidence="3">HY135</strain>
    </source>
</reference>
<evidence type="ECO:0000313" key="3">
    <source>
        <dbReference type="Proteomes" id="UP000024635"/>
    </source>
</evidence>
<dbReference type="EMBL" id="JARK01001409">
    <property type="protein sequence ID" value="EYC06885.1"/>
    <property type="molecule type" value="Genomic_DNA"/>
</dbReference>
<name>A0A016TVP7_9BILA</name>
<keyword evidence="1" id="KW-0732">Signal</keyword>
<dbReference type="Proteomes" id="UP000024635">
    <property type="component" value="Unassembled WGS sequence"/>
</dbReference>
<gene>
    <name evidence="2" type="primary">Acey_s0073.g754</name>
    <name evidence="2" type="ORF">Y032_0073g754</name>
</gene>
<comment type="caution">
    <text evidence="2">The sequence shown here is derived from an EMBL/GenBank/DDBJ whole genome shotgun (WGS) entry which is preliminary data.</text>
</comment>
<feature type="chain" id="PRO_5001491507" evidence="1">
    <location>
        <begin position="24"/>
        <end position="123"/>
    </location>
</feature>
<feature type="signal peptide" evidence="1">
    <location>
        <begin position="1"/>
        <end position="23"/>
    </location>
</feature>
<evidence type="ECO:0000313" key="2">
    <source>
        <dbReference type="EMBL" id="EYC06885.1"/>
    </source>
</evidence>
<protein>
    <submittedName>
        <fullName evidence="2">Uncharacterized protein</fullName>
    </submittedName>
</protein>
<sequence>MILRFTKASLMLVIVIKFKRLLAKLRIGVRNGDSHYHLRRPRSSEKSAKLLYEKTNDQEIRLAYSEIPNSVERNIKFSLETLAMKRKKFDLILFKKVIPGRCGLEPIFSCTVQKSITGGNTTS</sequence>
<accession>A0A016TVP7</accession>
<keyword evidence="3" id="KW-1185">Reference proteome</keyword>
<proteinExistence type="predicted"/>